<dbReference type="Pfam" id="PF02687">
    <property type="entry name" value="FtsX"/>
    <property type="match status" value="1"/>
</dbReference>
<dbReference type="PANTHER" id="PTHR47755">
    <property type="entry name" value="CELL DIVISION PROTEIN FTSX"/>
    <property type="match status" value="1"/>
</dbReference>
<comment type="subcellular location">
    <subcellularLocation>
        <location evidence="1">Cell inner membrane</location>
        <topology evidence="1">Multi-pass membrane protein</topology>
    </subcellularLocation>
</comment>
<keyword evidence="6 12" id="KW-0997">Cell inner membrane</keyword>
<sequence>MSRGPRIGGFAAWRRAHRTALADALGRLAARPFASLLTLAVLALAVALPLCLGGLVKEAQRFSAGLRESRDIAVFLDPAADSAAARTAAARWNADPRVAEVVLQSPEQGLSELQADRALAPTLAVLERNPLPWVLLVAPREGADDHALVEALRAEPGVDQVVHDAAWRERLAAWLQLARHLALLAAALLGAGLVLVVGNTVRLEIQDRSEEILTLRLLGATDRWVRRPFLYLGALYGGLAGAIAGGVTWLAGSWLAPPLARLVASYGGSFRLVLWSASELLAVAALAALLGMAGAAAAVGHHLRQSESTA</sequence>
<feature type="transmembrane region" description="Helical" evidence="13">
    <location>
        <begin position="177"/>
        <end position="198"/>
    </location>
</feature>
<keyword evidence="11 12" id="KW-0131">Cell cycle</keyword>
<dbReference type="InterPro" id="IPR047590">
    <property type="entry name" value="FtsX_proteobact-type"/>
</dbReference>
<evidence type="ECO:0000256" key="10">
    <source>
        <dbReference type="ARBA" id="ARBA00023136"/>
    </source>
</evidence>
<dbReference type="Proteomes" id="UP001431449">
    <property type="component" value="Unassembled WGS sequence"/>
</dbReference>
<feature type="transmembrane region" description="Helical" evidence="13">
    <location>
        <begin position="272"/>
        <end position="299"/>
    </location>
</feature>
<dbReference type="PIRSF" id="PIRSF003097">
    <property type="entry name" value="FtsX"/>
    <property type="match status" value="1"/>
</dbReference>
<evidence type="ECO:0000256" key="3">
    <source>
        <dbReference type="ARBA" id="ARBA00011160"/>
    </source>
</evidence>
<keyword evidence="7 12" id="KW-0132">Cell division</keyword>
<evidence type="ECO:0000259" key="14">
    <source>
        <dbReference type="Pfam" id="PF02687"/>
    </source>
</evidence>
<keyword evidence="17" id="KW-1185">Reference proteome</keyword>
<reference evidence="16" key="1">
    <citation type="submission" date="2022-04" db="EMBL/GenBank/DDBJ databases">
        <title>Lysobacter sp. CAU 1642 isolated from sea sand.</title>
        <authorList>
            <person name="Kim W."/>
        </authorList>
    </citation>
    <scope>NUCLEOTIDE SEQUENCE</scope>
    <source>
        <strain evidence="16">CAU 1642</strain>
    </source>
</reference>
<comment type="caution">
    <text evidence="16">The sequence shown here is derived from an EMBL/GenBank/DDBJ whole genome shotgun (WGS) entry which is preliminary data.</text>
</comment>
<dbReference type="PANTHER" id="PTHR47755:SF1">
    <property type="entry name" value="CELL DIVISION PROTEIN FTSX"/>
    <property type="match status" value="1"/>
</dbReference>
<dbReference type="RefSeq" id="WP_248204549.1">
    <property type="nucleotide sequence ID" value="NZ_JALNMH010000001.1"/>
</dbReference>
<keyword evidence="10 12" id="KW-0472">Membrane</keyword>
<evidence type="ECO:0000256" key="13">
    <source>
        <dbReference type="SAM" id="Phobius"/>
    </source>
</evidence>
<dbReference type="InterPro" id="IPR040690">
    <property type="entry name" value="FtsX_ECD"/>
</dbReference>
<name>A0ABT0GCY8_9GAMM</name>
<comment type="similarity">
    <text evidence="2 12">Belongs to the ABC-4 integral membrane protein family. FtsX subfamily.</text>
</comment>
<feature type="transmembrane region" description="Helical" evidence="13">
    <location>
        <begin position="229"/>
        <end position="252"/>
    </location>
</feature>
<evidence type="ECO:0000256" key="6">
    <source>
        <dbReference type="ARBA" id="ARBA00022519"/>
    </source>
</evidence>
<dbReference type="Pfam" id="PF18075">
    <property type="entry name" value="FtsX_ECD"/>
    <property type="match status" value="1"/>
</dbReference>
<dbReference type="NCBIfam" id="TIGR00439">
    <property type="entry name" value="FtsX_Gneg"/>
    <property type="match status" value="1"/>
</dbReference>
<evidence type="ECO:0000313" key="17">
    <source>
        <dbReference type="Proteomes" id="UP001431449"/>
    </source>
</evidence>
<feature type="transmembrane region" description="Helical" evidence="13">
    <location>
        <begin position="33"/>
        <end position="56"/>
    </location>
</feature>
<protein>
    <recommendedName>
        <fullName evidence="4 12">Cell division protein FtsX</fullName>
    </recommendedName>
</protein>
<accession>A0ABT0GCY8</accession>
<keyword evidence="8 13" id="KW-0812">Transmembrane</keyword>
<dbReference type="InterPro" id="IPR004513">
    <property type="entry name" value="FtsX"/>
</dbReference>
<evidence type="ECO:0000259" key="15">
    <source>
        <dbReference type="Pfam" id="PF18075"/>
    </source>
</evidence>
<evidence type="ECO:0000256" key="4">
    <source>
        <dbReference type="ARBA" id="ARBA00021907"/>
    </source>
</evidence>
<comment type="function">
    <text evidence="12">Part of the ABC transporter FtsEX involved in cellular division.</text>
</comment>
<evidence type="ECO:0000256" key="12">
    <source>
        <dbReference type="PIRNR" id="PIRNR003097"/>
    </source>
</evidence>
<evidence type="ECO:0000313" key="16">
    <source>
        <dbReference type="EMBL" id="MCK7592404.1"/>
    </source>
</evidence>
<evidence type="ECO:0000256" key="5">
    <source>
        <dbReference type="ARBA" id="ARBA00022475"/>
    </source>
</evidence>
<evidence type="ECO:0000256" key="7">
    <source>
        <dbReference type="ARBA" id="ARBA00022618"/>
    </source>
</evidence>
<comment type="subunit">
    <text evidence="3">Forms a membrane-associated complex with FtsE.</text>
</comment>
<evidence type="ECO:0000256" key="8">
    <source>
        <dbReference type="ARBA" id="ARBA00022692"/>
    </source>
</evidence>
<dbReference type="Gene3D" id="3.30.70.3040">
    <property type="match status" value="1"/>
</dbReference>
<evidence type="ECO:0000256" key="1">
    <source>
        <dbReference type="ARBA" id="ARBA00004429"/>
    </source>
</evidence>
<keyword evidence="5 12" id="KW-1003">Cell membrane</keyword>
<proteinExistence type="inferred from homology"/>
<evidence type="ECO:0000256" key="2">
    <source>
        <dbReference type="ARBA" id="ARBA00007379"/>
    </source>
</evidence>
<evidence type="ECO:0000256" key="11">
    <source>
        <dbReference type="ARBA" id="ARBA00023306"/>
    </source>
</evidence>
<keyword evidence="9 13" id="KW-1133">Transmembrane helix</keyword>
<dbReference type="EMBL" id="JALNMH010000001">
    <property type="protein sequence ID" value="MCK7592404.1"/>
    <property type="molecule type" value="Genomic_DNA"/>
</dbReference>
<dbReference type="InterPro" id="IPR003838">
    <property type="entry name" value="ABC3_permease_C"/>
</dbReference>
<evidence type="ECO:0000256" key="9">
    <source>
        <dbReference type="ARBA" id="ARBA00022989"/>
    </source>
</evidence>
<feature type="domain" description="ABC3 transporter permease C-terminal" evidence="14">
    <location>
        <begin position="185"/>
        <end position="297"/>
    </location>
</feature>
<feature type="domain" description="FtsX extracellular" evidence="15">
    <location>
        <begin position="72"/>
        <end position="161"/>
    </location>
</feature>
<gene>
    <name evidence="16" type="primary">ftsX</name>
    <name evidence="16" type="ORF">M0G41_01825</name>
</gene>
<organism evidence="16 17">
    <name type="scientific">Pseudomarimonas salicorniae</name>
    <dbReference type="NCBI Taxonomy" id="2933270"/>
    <lineage>
        <taxon>Bacteria</taxon>
        <taxon>Pseudomonadati</taxon>
        <taxon>Pseudomonadota</taxon>
        <taxon>Gammaproteobacteria</taxon>
        <taxon>Lysobacterales</taxon>
        <taxon>Lysobacteraceae</taxon>
        <taxon>Pseudomarimonas</taxon>
    </lineage>
</organism>